<evidence type="ECO:0000313" key="1">
    <source>
        <dbReference type="EMBL" id="PSR80166.1"/>
    </source>
</evidence>
<sequence length="166" mass="18402">MSLLPSTDPSTYQTWLPMAMTASARSLGVGNAVQDLANVVGPASADEVLSLLQDLSAKQSPFSCPPSSSNLNPTHVQEDREYEFGYFGQEESQEREAPSQEAEPESTLYITVLSKALQHAQKSDPCDVETRVRSLMRRFGVCTEYCPRYFLWHHWHGSDGRGSNSS</sequence>
<protein>
    <submittedName>
        <fullName evidence="1">Uncharacterized protein</fullName>
    </submittedName>
</protein>
<name>A0A2R6NYD4_9APHY</name>
<reference evidence="1 2" key="1">
    <citation type="submission" date="2018-02" db="EMBL/GenBank/DDBJ databases">
        <title>Genome sequence of the basidiomycete white-rot fungus Phlebia centrifuga.</title>
        <authorList>
            <person name="Granchi Z."/>
            <person name="Peng M."/>
            <person name="de Vries R.P."/>
            <person name="Hilden K."/>
            <person name="Makela M.R."/>
            <person name="Grigoriev I."/>
            <person name="Riley R."/>
        </authorList>
    </citation>
    <scope>NUCLEOTIDE SEQUENCE [LARGE SCALE GENOMIC DNA]</scope>
    <source>
        <strain evidence="1 2">FBCC195</strain>
    </source>
</reference>
<organism evidence="1 2">
    <name type="scientific">Hermanssonia centrifuga</name>
    <dbReference type="NCBI Taxonomy" id="98765"/>
    <lineage>
        <taxon>Eukaryota</taxon>
        <taxon>Fungi</taxon>
        <taxon>Dikarya</taxon>
        <taxon>Basidiomycota</taxon>
        <taxon>Agaricomycotina</taxon>
        <taxon>Agaricomycetes</taxon>
        <taxon>Polyporales</taxon>
        <taxon>Meruliaceae</taxon>
        <taxon>Hermanssonia</taxon>
    </lineage>
</organism>
<comment type="caution">
    <text evidence="1">The sequence shown here is derived from an EMBL/GenBank/DDBJ whole genome shotgun (WGS) entry which is preliminary data.</text>
</comment>
<gene>
    <name evidence="1" type="ORF">PHLCEN_2v6797</name>
</gene>
<dbReference type="Proteomes" id="UP000186601">
    <property type="component" value="Unassembled WGS sequence"/>
</dbReference>
<keyword evidence="2" id="KW-1185">Reference proteome</keyword>
<proteinExistence type="predicted"/>
<evidence type="ECO:0000313" key="2">
    <source>
        <dbReference type="Proteomes" id="UP000186601"/>
    </source>
</evidence>
<accession>A0A2R6NYD4</accession>
<dbReference type="EMBL" id="MLYV02000665">
    <property type="protein sequence ID" value="PSR80166.1"/>
    <property type="molecule type" value="Genomic_DNA"/>
</dbReference>
<dbReference type="AlphaFoldDB" id="A0A2R6NYD4"/>